<sequence length="103" mass="11690">MPDFLGDDQRKLKKDEKKEEEKEIKALDEGDIALLKTYGQGQYTKSIKTVEDDIQTGIKRVNELTGIKESDTGLAAPALWDLAADKQTLQNEQPLQVSRCKYY</sequence>
<keyword evidence="2" id="KW-1185">Reference proteome</keyword>
<protein>
    <submittedName>
        <fullName evidence="1">Uncharacterized protein</fullName>
    </submittedName>
</protein>
<comment type="caution">
    <text evidence="1">The sequence shown here is derived from an EMBL/GenBank/DDBJ whole genome shotgun (WGS) entry which is preliminary data.</text>
</comment>
<evidence type="ECO:0000313" key="1">
    <source>
        <dbReference type="EMBL" id="CAG2061291.1"/>
    </source>
</evidence>
<evidence type="ECO:0000313" key="2">
    <source>
        <dbReference type="Proteomes" id="UP001153148"/>
    </source>
</evidence>
<feature type="non-terminal residue" evidence="1">
    <location>
        <position position="103"/>
    </location>
</feature>
<proteinExistence type="predicted"/>
<reference evidence="1" key="1">
    <citation type="submission" date="2021-03" db="EMBL/GenBank/DDBJ databases">
        <authorList>
            <person name="Tran Van P."/>
        </authorList>
    </citation>
    <scope>NUCLEOTIDE SEQUENCE</scope>
</reference>
<name>A0ABN7P0I9_TIMPD</name>
<accession>A0ABN7P0I9</accession>
<dbReference type="Proteomes" id="UP001153148">
    <property type="component" value="Unassembled WGS sequence"/>
</dbReference>
<dbReference type="EMBL" id="CAJPIN010015315">
    <property type="protein sequence ID" value="CAG2061291.1"/>
    <property type="molecule type" value="Genomic_DNA"/>
</dbReference>
<organism evidence="1 2">
    <name type="scientific">Timema podura</name>
    <name type="common">Walking stick</name>
    <dbReference type="NCBI Taxonomy" id="61482"/>
    <lineage>
        <taxon>Eukaryota</taxon>
        <taxon>Metazoa</taxon>
        <taxon>Ecdysozoa</taxon>
        <taxon>Arthropoda</taxon>
        <taxon>Hexapoda</taxon>
        <taxon>Insecta</taxon>
        <taxon>Pterygota</taxon>
        <taxon>Neoptera</taxon>
        <taxon>Polyneoptera</taxon>
        <taxon>Phasmatodea</taxon>
        <taxon>Timematodea</taxon>
        <taxon>Timematoidea</taxon>
        <taxon>Timematidae</taxon>
        <taxon>Timema</taxon>
    </lineage>
</organism>
<gene>
    <name evidence="1" type="ORF">TPAB3V08_LOCUS8245</name>
</gene>